<dbReference type="Gene3D" id="3.90.228.20">
    <property type="match status" value="1"/>
</dbReference>
<dbReference type="InterPro" id="IPR001272">
    <property type="entry name" value="PEP_carboxykinase_ATP"/>
</dbReference>
<dbReference type="NCBIfam" id="TIGR00224">
    <property type="entry name" value="pckA"/>
    <property type="match status" value="1"/>
</dbReference>
<feature type="binding site" evidence="10">
    <location>
        <position position="322"/>
    </location>
    <ligand>
        <name>substrate</name>
    </ligand>
</feature>
<organism evidence="11">
    <name type="scientific">Anaerolinea thermolimosa</name>
    <dbReference type="NCBI Taxonomy" id="229919"/>
    <lineage>
        <taxon>Bacteria</taxon>
        <taxon>Bacillati</taxon>
        <taxon>Chloroflexota</taxon>
        <taxon>Anaerolineae</taxon>
        <taxon>Anaerolineales</taxon>
        <taxon>Anaerolineaceae</taxon>
        <taxon>Anaerolinea</taxon>
    </lineage>
</organism>
<dbReference type="GO" id="GO:0004612">
    <property type="term" value="F:phosphoenolpyruvate carboxykinase (ATP) activity"/>
    <property type="evidence" value="ECO:0007669"/>
    <property type="project" value="UniProtKB-UniRule"/>
</dbReference>
<protein>
    <recommendedName>
        <fullName evidence="3 10">Phosphoenolpyruvate carboxykinase (ATP)</fullName>
        <shortName evidence="10">PCK</shortName>
        <shortName evidence="10">PEP carboxykinase</shortName>
        <shortName evidence="10">PEPCK</shortName>
        <ecNumber evidence="3 10">4.1.1.49</ecNumber>
    </recommendedName>
</protein>
<evidence type="ECO:0000256" key="10">
    <source>
        <dbReference type="HAMAP-Rule" id="MF_00453"/>
    </source>
</evidence>
<evidence type="ECO:0000256" key="9">
    <source>
        <dbReference type="ARBA" id="ARBA00047371"/>
    </source>
</evidence>
<dbReference type="PIRSF" id="PIRSF006294">
    <property type="entry name" value="PEP_crbxkin"/>
    <property type="match status" value="1"/>
</dbReference>
<evidence type="ECO:0000256" key="5">
    <source>
        <dbReference type="ARBA" id="ARBA00022741"/>
    </source>
</evidence>
<reference evidence="11" key="1">
    <citation type="journal article" date="2020" name="mSystems">
        <title>Genome- and Community-Level Interaction Insights into Carbon Utilization and Element Cycling Functions of Hydrothermarchaeota in Hydrothermal Sediment.</title>
        <authorList>
            <person name="Zhou Z."/>
            <person name="Liu Y."/>
            <person name="Xu W."/>
            <person name="Pan J."/>
            <person name="Luo Z.H."/>
            <person name="Li M."/>
        </authorList>
    </citation>
    <scope>NUCLEOTIDE SEQUENCE [LARGE SCALE GENOMIC DNA]</scope>
    <source>
        <strain evidence="11">SpSt-573</strain>
    </source>
</reference>
<dbReference type="EMBL" id="DSYK01000130">
    <property type="protein sequence ID" value="HGS20723.1"/>
    <property type="molecule type" value="Genomic_DNA"/>
</dbReference>
<keyword evidence="11" id="KW-0670">Pyruvate</keyword>
<keyword evidence="6 10" id="KW-0210">Decarboxylase</keyword>
<dbReference type="InterPro" id="IPR008210">
    <property type="entry name" value="PEP_carboxykinase_N"/>
</dbReference>
<evidence type="ECO:0000256" key="8">
    <source>
        <dbReference type="ARBA" id="ARBA00023239"/>
    </source>
</evidence>
<evidence type="ECO:0000256" key="2">
    <source>
        <dbReference type="ARBA" id="ARBA00006052"/>
    </source>
</evidence>
<gene>
    <name evidence="10 11" type="primary">pckA</name>
    <name evidence="11" type="ORF">ENT37_02510</name>
</gene>
<keyword evidence="4 10" id="KW-0312">Gluconeogenesis</keyword>
<dbReference type="InterPro" id="IPR013035">
    <property type="entry name" value="PEP_carboxykinase_C"/>
</dbReference>
<keyword evidence="7 10" id="KW-0067">ATP-binding</keyword>
<dbReference type="Gene3D" id="3.40.449.10">
    <property type="entry name" value="Phosphoenolpyruvate Carboxykinase, domain 1"/>
    <property type="match status" value="1"/>
</dbReference>
<dbReference type="Pfam" id="PF01293">
    <property type="entry name" value="PEPCK_ATP"/>
    <property type="match status" value="1"/>
</dbReference>
<dbReference type="GO" id="GO:0016301">
    <property type="term" value="F:kinase activity"/>
    <property type="evidence" value="ECO:0007669"/>
    <property type="project" value="UniProtKB-KW"/>
</dbReference>
<dbReference type="HAMAP" id="MF_00453">
    <property type="entry name" value="PEPCK_ATP"/>
    <property type="match status" value="1"/>
</dbReference>
<dbReference type="SUPFAM" id="SSF68923">
    <property type="entry name" value="PEP carboxykinase N-terminal domain"/>
    <property type="match status" value="1"/>
</dbReference>
<evidence type="ECO:0000256" key="7">
    <source>
        <dbReference type="ARBA" id="ARBA00022840"/>
    </source>
</evidence>
<keyword evidence="11" id="KW-0418">Kinase</keyword>
<dbReference type="Gene3D" id="2.170.8.10">
    <property type="entry name" value="Phosphoenolpyruvate Carboxykinase, domain 2"/>
    <property type="match status" value="1"/>
</dbReference>
<evidence type="ECO:0000256" key="1">
    <source>
        <dbReference type="ARBA" id="ARBA00004742"/>
    </source>
</evidence>
<comment type="caution">
    <text evidence="11">The sequence shown here is derived from an EMBL/GenBank/DDBJ whole genome shotgun (WGS) entry which is preliminary data.</text>
</comment>
<accession>A0A7C4PHT7</accession>
<comment type="pathway">
    <text evidence="1 10">Carbohydrate biosynthesis; gluconeogenesis.</text>
</comment>
<comment type="function">
    <text evidence="10">Involved in the gluconeogenesis. Catalyzes the conversion of oxaloacetate (OAA) to phosphoenolpyruvate (PEP) through direct phosphoryl transfer between the nucleoside triphosphate and OAA.</text>
</comment>
<feature type="binding site" evidence="10">
    <location>
        <position position="219"/>
    </location>
    <ligand>
        <name>Mn(2+)</name>
        <dbReference type="ChEBI" id="CHEBI:29035"/>
    </ligand>
</feature>
<sequence>MQIDGMPGKYPLEHHGLHNLGRVYWNLKPSALIEKVIQKQEAILSSSGAIVVRTGKFTGRSPDDKFIVKNHAADHVWWGKVNQPFQPEKFDLVLHKIRAYLQGRDVFVQDLQAGAHSDFGFPIRLITEKAWAALFAHNLFIRLPQDKIIQHIPELTIFHCPDFQVHPSFDSTRSNILIALDFEKKILIIAGTSYAGEIKKAVFTALNYFYPPMGILPMHCSANQGSDGDVALFFGLSGTGKTTLSSDPDRYLIGDDEHAWYRDGIFNLEGGCYAKTIHLREELEPLIWSATHRFGAVLENVTCDPISREFDFDDDHLTENTRGAYPITFIPNHVPGGIGNHPGHIFFLTADAFGILPPIARLSQEQAMYYFLSGYTSKLAGTETGLGAEPQATFSACFGAPFLPLSPTVYANLLGEKTRERSVKVWLVNTGWTGGAYGVGQRISIRYTRAMIKAALNGSLDHEEYRKEPYFGLEIPLHCDGVPTDILDPRQTWSNPEDYHTQAQLLLSRFEKNFSQYVGLVSEEVWKAGPHQEIMPGRAPA</sequence>
<evidence type="ECO:0000256" key="4">
    <source>
        <dbReference type="ARBA" id="ARBA00022432"/>
    </source>
</evidence>
<dbReference type="SUPFAM" id="SSF53795">
    <property type="entry name" value="PEP carboxykinase-like"/>
    <property type="match status" value="1"/>
</dbReference>
<feature type="binding site" evidence="10">
    <location>
        <position position="200"/>
    </location>
    <ligand>
        <name>ATP</name>
        <dbReference type="ChEBI" id="CHEBI:30616"/>
    </ligand>
</feature>
<dbReference type="NCBIfam" id="NF006821">
    <property type="entry name" value="PRK09344.1-3"/>
    <property type="match status" value="1"/>
</dbReference>
<comment type="cofactor">
    <cofactor evidence="10">
        <name>Mn(2+)</name>
        <dbReference type="ChEBI" id="CHEBI:29035"/>
    </cofactor>
    <text evidence="10">Binds 1 Mn(2+) ion per subunit.</text>
</comment>
<dbReference type="AlphaFoldDB" id="A0A7C4PHT7"/>
<feature type="binding site" evidence="10">
    <location>
        <position position="256"/>
    </location>
    <ligand>
        <name>Mn(2+)</name>
        <dbReference type="ChEBI" id="CHEBI:29035"/>
    </ligand>
</feature>
<dbReference type="GO" id="GO:0006094">
    <property type="term" value="P:gluconeogenesis"/>
    <property type="evidence" value="ECO:0007669"/>
    <property type="project" value="UniProtKB-UniRule"/>
</dbReference>
<feature type="binding site" evidence="10">
    <location>
        <position position="60"/>
    </location>
    <ligand>
        <name>substrate</name>
    </ligand>
</feature>
<feature type="binding site" evidence="10">
    <location>
        <begin position="442"/>
        <end position="443"/>
    </location>
    <ligand>
        <name>ATP</name>
        <dbReference type="ChEBI" id="CHEBI:30616"/>
    </ligand>
</feature>
<dbReference type="GO" id="GO:0005524">
    <property type="term" value="F:ATP binding"/>
    <property type="evidence" value="ECO:0007669"/>
    <property type="project" value="UniProtKB-UniRule"/>
</dbReference>
<dbReference type="GO" id="GO:0046872">
    <property type="term" value="F:metal ion binding"/>
    <property type="evidence" value="ECO:0007669"/>
    <property type="project" value="UniProtKB-KW"/>
</dbReference>
<dbReference type="GO" id="GO:0005829">
    <property type="term" value="C:cytosol"/>
    <property type="evidence" value="ECO:0007669"/>
    <property type="project" value="TreeGrafter"/>
</dbReference>
<name>A0A7C4PHT7_9CHLR</name>
<proteinExistence type="inferred from homology"/>
<dbReference type="NCBIfam" id="NF006820">
    <property type="entry name" value="PRK09344.1-2"/>
    <property type="match status" value="1"/>
</dbReference>
<feature type="binding site" evidence="10">
    <location>
        <position position="219"/>
    </location>
    <ligand>
        <name>ATP</name>
        <dbReference type="ChEBI" id="CHEBI:30616"/>
    </ligand>
</feature>
<dbReference type="PANTHER" id="PTHR30031">
    <property type="entry name" value="PHOSPHOENOLPYRUVATE CARBOXYKINASE ATP"/>
    <property type="match status" value="1"/>
</dbReference>
<evidence type="ECO:0000256" key="6">
    <source>
        <dbReference type="ARBA" id="ARBA00022793"/>
    </source>
</evidence>
<feature type="binding site" evidence="10">
    <location>
        <begin position="235"/>
        <end position="243"/>
    </location>
    <ligand>
        <name>ATP</name>
        <dbReference type="ChEBI" id="CHEBI:30616"/>
    </ligand>
</feature>
<feature type="binding site" evidence="10">
    <location>
        <position position="322"/>
    </location>
    <ligand>
        <name>ATP</name>
        <dbReference type="ChEBI" id="CHEBI:30616"/>
    </ligand>
</feature>
<dbReference type="PANTHER" id="PTHR30031:SF0">
    <property type="entry name" value="PHOSPHOENOLPYRUVATE CARBOXYKINASE (ATP)"/>
    <property type="match status" value="1"/>
</dbReference>
<keyword evidence="10" id="KW-0963">Cytoplasm</keyword>
<feature type="binding site" evidence="10">
    <location>
        <position position="200"/>
    </location>
    <ligand>
        <name>Mn(2+)</name>
        <dbReference type="ChEBI" id="CHEBI:29035"/>
    </ligand>
</feature>
<evidence type="ECO:0000313" key="11">
    <source>
        <dbReference type="EMBL" id="HGS20723.1"/>
    </source>
</evidence>
<keyword evidence="5 10" id="KW-0547">Nucleotide-binding</keyword>
<keyword evidence="8 10" id="KW-0456">Lyase</keyword>
<dbReference type="EC" id="4.1.1.49" evidence="3 10"/>
<comment type="subcellular location">
    <subcellularLocation>
        <location evidence="10">Cytoplasm</location>
    </subcellularLocation>
</comment>
<keyword evidence="10" id="KW-0479">Metal-binding</keyword>
<comment type="similarity">
    <text evidence="2 10">Belongs to the phosphoenolpyruvate carboxykinase (ATP) family.</text>
</comment>
<keyword evidence="11" id="KW-0808">Transferase</keyword>
<feature type="binding site" evidence="10">
    <location>
        <position position="448"/>
    </location>
    <ligand>
        <name>ATP</name>
        <dbReference type="ChEBI" id="CHEBI:30616"/>
    </ligand>
</feature>
<feature type="binding site" evidence="10">
    <location>
        <position position="194"/>
    </location>
    <ligand>
        <name>substrate</name>
    </ligand>
</feature>
<feature type="binding site" evidence="10">
    <location>
        <position position="284"/>
    </location>
    <ligand>
        <name>ATP</name>
        <dbReference type="ChEBI" id="CHEBI:30616"/>
    </ligand>
</feature>
<comment type="catalytic activity">
    <reaction evidence="9 10">
        <text>oxaloacetate + ATP = phosphoenolpyruvate + ADP + CO2</text>
        <dbReference type="Rhea" id="RHEA:18617"/>
        <dbReference type="ChEBI" id="CHEBI:16452"/>
        <dbReference type="ChEBI" id="CHEBI:16526"/>
        <dbReference type="ChEBI" id="CHEBI:30616"/>
        <dbReference type="ChEBI" id="CHEBI:58702"/>
        <dbReference type="ChEBI" id="CHEBI:456216"/>
        <dbReference type="EC" id="4.1.1.49"/>
    </reaction>
</comment>
<keyword evidence="10" id="KW-0464">Manganese</keyword>
<feature type="binding site" evidence="10">
    <location>
        <position position="200"/>
    </location>
    <ligand>
        <name>substrate</name>
    </ligand>
</feature>
<dbReference type="UniPathway" id="UPA00138"/>
<evidence type="ECO:0000256" key="3">
    <source>
        <dbReference type="ARBA" id="ARBA00012363"/>
    </source>
</evidence>